<protein>
    <submittedName>
        <fullName evidence="4">DNA/RNA non-specific endonuclease</fullName>
    </submittedName>
</protein>
<dbReference type="SMART" id="SM00477">
    <property type="entry name" value="NUC"/>
    <property type="match status" value="1"/>
</dbReference>
<keyword evidence="4" id="KW-0540">Nuclease</keyword>
<reference evidence="4 5" key="2">
    <citation type="submission" date="2023-12" db="EMBL/GenBank/DDBJ databases">
        <title>Description of an unclassified Opitutus bacterium of Verrucomicrobiota.</title>
        <authorList>
            <person name="Zhang D.-F."/>
        </authorList>
    </citation>
    <scope>NUCLEOTIDE SEQUENCE [LARGE SCALE GENOMIC DNA]</scope>
    <source>
        <strain evidence="4 5">WL0086</strain>
    </source>
</reference>
<dbReference type="SMART" id="SM00892">
    <property type="entry name" value="Endonuclease_NS"/>
    <property type="match status" value="1"/>
</dbReference>
<dbReference type="PANTHER" id="PTHR13966">
    <property type="entry name" value="ENDONUCLEASE RELATED"/>
    <property type="match status" value="1"/>
</dbReference>
<dbReference type="InterPro" id="IPR040255">
    <property type="entry name" value="Non-specific_endonuclease"/>
</dbReference>
<feature type="domain" description="DNA/RNA non-specific endonuclease/pyrophosphatase/phosphodiesterase" evidence="3">
    <location>
        <begin position="117"/>
        <end position="317"/>
    </location>
</feature>
<organism evidence="4 5">
    <name type="scientific">Actomonas aquatica</name>
    <dbReference type="NCBI Taxonomy" id="2866162"/>
    <lineage>
        <taxon>Bacteria</taxon>
        <taxon>Pseudomonadati</taxon>
        <taxon>Verrucomicrobiota</taxon>
        <taxon>Opitutia</taxon>
        <taxon>Opitutales</taxon>
        <taxon>Opitutaceae</taxon>
        <taxon>Actomonas</taxon>
    </lineage>
</organism>
<dbReference type="Pfam" id="PF01223">
    <property type="entry name" value="Endonuclease_NS"/>
    <property type="match status" value="1"/>
</dbReference>
<dbReference type="InterPro" id="IPR044925">
    <property type="entry name" value="His-Me_finger_sf"/>
</dbReference>
<keyword evidence="1" id="KW-0472">Membrane</keyword>
<dbReference type="PANTHER" id="PTHR13966:SF5">
    <property type="entry name" value="ENDONUCLEASE G, MITOCHONDRIAL"/>
    <property type="match status" value="1"/>
</dbReference>
<dbReference type="SUPFAM" id="SSF54060">
    <property type="entry name" value="His-Me finger endonucleases"/>
    <property type="match status" value="1"/>
</dbReference>
<keyword evidence="1" id="KW-1133">Transmembrane helix</keyword>
<dbReference type="RefSeq" id="WP_221031234.1">
    <property type="nucleotide sequence ID" value="NZ_CP139781.1"/>
</dbReference>
<accession>A0ABZ1C3X2</accession>
<evidence type="ECO:0000313" key="5">
    <source>
        <dbReference type="Proteomes" id="UP000738431"/>
    </source>
</evidence>
<sequence>MPRRSTKSRSARAKRALPARFRRTKAFFWLNALILLGGGVWYFLQPPGRQAEVRQLVGNTFAENKRVDPLDVAWDLYQLYYSPDFVSAAPAPGDRTHLYAGAPVAANSPAQVTRLLTNTGYLVGYDDNVGVARWAAYRVADISPLPTPAERPDRFDVDRRTVARIDSDAYTGTGYDRGHLAPNYAIATRYGEPAQRETFLMSNIIPQLHRLNAGLWKQLEMEIATAYPARFSEIWVLCGPVLGNPPARLPGSARNRPAIPEACYMILVDESDGRVRAQAFLFPSSPADSARLGDFLVTIDELEQRTGLDFLPALPDPAESALESKRATRVW</sequence>
<feature type="transmembrane region" description="Helical" evidence="1">
    <location>
        <begin position="26"/>
        <end position="44"/>
    </location>
</feature>
<dbReference type="GO" id="GO:0004519">
    <property type="term" value="F:endonuclease activity"/>
    <property type="evidence" value="ECO:0007669"/>
    <property type="project" value="UniProtKB-KW"/>
</dbReference>
<dbReference type="InterPro" id="IPR044929">
    <property type="entry name" value="DNA/RNA_non-sp_Endonuclease_sf"/>
</dbReference>
<dbReference type="EMBL" id="CP139781">
    <property type="protein sequence ID" value="WRQ86305.1"/>
    <property type="molecule type" value="Genomic_DNA"/>
</dbReference>
<dbReference type="Proteomes" id="UP000738431">
    <property type="component" value="Chromosome"/>
</dbReference>
<evidence type="ECO:0000256" key="1">
    <source>
        <dbReference type="SAM" id="Phobius"/>
    </source>
</evidence>
<evidence type="ECO:0000259" key="3">
    <source>
        <dbReference type="SMART" id="SM00892"/>
    </source>
</evidence>
<name>A0ABZ1C3X2_9BACT</name>
<keyword evidence="5" id="KW-1185">Reference proteome</keyword>
<dbReference type="Gene3D" id="3.40.570.10">
    <property type="entry name" value="Extracellular Endonuclease, subunit A"/>
    <property type="match status" value="1"/>
</dbReference>
<gene>
    <name evidence="4" type="ORF">K1X11_015930</name>
</gene>
<reference evidence="4 5" key="1">
    <citation type="submission" date="2021-08" db="EMBL/GenBank/DDBJ databases">
        <authorList>
            <person name="Zhang D."/>
            <person name="Zhang A."/>
            <person name="Wang L."/>
        </authorList>
    </citation>
    <scope>NUCLEOTIDE SEQUENCE [LARGE SCALE GENOMIC DNA]</scope>
    <source>
        <strain evidence="4 5">WL0086</strain>
    </source>
</reference>
<dbReference type="InterPro" id="IPR020821">
    <property type="entry name" value="ENPP1-3/EXOG-like_nuc-like"/>
</dbReference>
<proteinExistence type="predicted"/>
<evidence type="ECO:0000259" key="2">
    <source>
        <dbReference type="SMART" id="SM00477"/>
    </source>
</evidence>
<keyword evidence="4" id="KW-0378">Hydrolase</keyword>
<keyword evidence="4" id="KW-0255">Endonuclease</keyword>
<feature type="domain" description="ENPP1-3/EXOG-like endonuclease/phosphodiesterase" evidence="2">
    <location>
        <begin position="118"/>
        <end position="317"/>
    </location>
</feature>
<dbReference type="InterPro" id="IPR001604">
    <property type="entry name" value="Endo_G_ENPP1-like_dom"/>
</dbReference>
<keyword evidence="1" id="KW-0812">Transmembrane</keyword>
<evidence type="ECO:0000313" key="4">
    <source>
        <dbReference type="EMBL" id="WRQ86305.1"/>
    </source>
</evidence>